<gene>
    <name evidence="5" type="primary">SRAE_0000045700</name>
</gene>
<dbReference type="Proteomes" id="UP000035682">
    <property type="component" value="Unplaced"/>
</dbReference>
<feature type="region of interest" description="Disordered" evidence="1">
    <location>
        <begin position="62"/>
        <end position="125"/>
    </location>
</feature>
<dbReference type="WBParaSite" id="SRAE_0000045700.1">
    <property type="protein sequence ID" value="SRAE_0000045700.1"/>
    <property type="gene ID" value="WBGene00256201"/>
</dbReference>
<protein>
    <submittedName>
        <fullName evidence="5">CAP domain-containing protein</fullName>
    </submittedName>
</protein>
<evidence type="ECO:0000313" key="5">
    <source>
        <dbReference type="WBParaSite" id="SRAE_0000045700.1"/>
    </source>
</evidence>
<evidence type="ECO:0000256" key="1">
    <source>
        <dbReference type="SAM" id="MobiDB-lite"/>
    </source>
</evidence>
<evidence type="ECO:0000256" key="2">
    <source>
        <dbReference type="SAM" id="SignalP"/>
    </source>
</evidence>
<dbReference type="SUPFAM" id="SSF55797">
    <property type="entry name" value="PR-1-like"/>
    <property type="match status" value="1"/>
</dbReference>
<accession>A0A8L9Q5B6</accession>
<dbReference type="InterPro" id="IPR001283">
    <property type="entry name" value="CRISP-related"/>
</dbReference>
<feature type="domain" description="SCP" evidence="3">
    <location>
        <begin position="156"/>
        <end position="287"/>
    </location>
</feature>
<dbReference type="PRINTS" id="PR00837">
    <property type="entry name" value="V5TPXLIKE"/>
</dbReference>
<dbReference type="CDD" id="cd05382">
    <property type="entry name" value="CAP_GAPR1-like"/>
    <property type="match status" value="1"/>
</dbReference>
<evidence type="ECO:0000259" key="3">
    <source>
        <dbReference type="SMART" id="SM00198"/>
    </source>
</evidence>
<feature type="compositionally biased region" description="Polar residues" evidence="1">
    <location>
        <begin position="112"/>
        <end position="125"/>
    </location>
</feature>
<dbReference type="InterPro" id="IPR018244">
    <property type="entry name" value="Allrgn_V5/Tpx1_CS"/>
</dbReference>
<organism evidence="4 5">
    <name type="scientific">Strongyloides ratti</name>
    <name type="common">Parasitic roundworm</name>
    <dbReference type="NCBI Taxonomy" id="34506"/>
    <lineage>
        <taxon>Eukaryota</taxon>
        <taxon>Metazoa</taxon>
        <taxon>Ecdysozoa</taxon>
        <taxon>Nematoda</taxon>
        <taxon>Chromadorea</taxon>
        <taxon>Rhabditida</taxon>
        <taxon>Tylenchina</taxon>
        <taxon>Panagrolaimomorpha</taxon>
        <taxon>Strongyloidoidea</taxon>
        <taxon>Strongyloididae</taxon>
        <taxon>Strongyloides</taxon>
    </lineage>
</organism>
<dbReference type="GO" id="GO:0005576">
    <property type="term" value="C:extracellular region"/>
    <property type="evidence" value="ECO:0007669"/>
    <property type="project" value="InterPro"/>
</dbReference>
<keyword evidence="2" id="KW-0732">Signal</keyword>
<feature type="chain" id="PRO_5035464134" evidence="2">
    <location>
        <begin position="23"/>
        <end position="298"/>
    </location>
</feature>
<proteinExistence type="predicted"/>
<dbReference type="InterPro" id="IPR034113">
    <property type="entry name" value="SCP_GAPR1-like"/>
</dbReference>
<reference evidence="4 5" key="1">
    <citation type="submission" date="2014-09" db="EMBL/GenBank/DDBJ databases">
        <authorList>
            <person name="Martin A.A."/>
        </authorList>
    </citation>
    <scope>NUCLEOTIDE SEQUENCE</scope>
    <source>
        <strain evidence="4 5">ED321</strain>
    </source>
</reference>
<feature type="signal peptide" evidence="2">
    <location>
        <begin position="1"/>
        <end position="22"/>
    </location>
</feature>
<keyword evidence="4" id="KW-1185">Reference proteome</keyword>
<sequence length="298" mass="33983">MHYSSIFFLFLILLLSVYSSYTQQITITSQTTNGKTVYFYNGKTFNSMEEVMAQIKKDYPNVSFTPLKPGGNGRKPTGNGRKPTGNGRKPTGNGRKPTENGRKPTGNGKRPTGNNDNNSGYDISKWKGTNQFSNAIFDRIWKGYNYDNDKNNGFRDMKKRFMQEQNEYRKAHGASPLKNDPNLERKAQNYANVIASYGQLVHDPKNRVENMGENLALGSSRIGHLGVKWWYDEIKDYDFNRPGFNMKTGHFTQLVWKSSTNAGFGVVERNGVVYVVCKYTPPGNYNNEYQKNVLKRKL</sequence>
<dbReference type="SMART" id="SM00198">
    <property type="entry name" value="SCP"/>
    <property type="match status" value="1"/>
</dbReference>
<evidence type="ECO:0000313" key="4">
    <source>
        <dbReference type="Proteomes" id="UP000035682"/>
    </source>
</evidence>
<dbReference type="PANTHER" id="PTHR10334">
    <property type="entry name" value="CYSTEINE-RICH SECRETORY PROTEIN-RELATED"/>
    <property type="match status" value="1"/>
</dbReference>
<name>A0A8L9Q5B6_STRRB</name>
<dbReference type="InterPro" id="IPR014044">
    <property type="entry name" value="CAP_dom"/>
</dbReference>
<dbReference type="Pfam" id="PF00188">
    <property type="entry name" value="CAP"/>
    <property type="match status" value="1"/>
</dbReference>
<dbReference type="Gene3D" id="3.40.33.10">
    <property type="entry name" value="CAP"/>
    <property type="match status" value="1"/>
</dbReference>
<reference evidence="5" key="2">
    <citation type="submission" date="2022-04" db="UniProtKB">
        <authorList>
            <consortium name="WormBaseParasite"/>
        </authorList>
    </citation>
    <scope>IDENTIFICATION</scope>
</reference>
<dbReference type="AlphaFoldDB" id="A0A8L9Q5B6"/>
<dbReference type="PROSITE" id="PS01009">
    <property type="entry name" value="CRISP_1"/>
    <property type="match status" value="1"/>
</dbReference>
<dbReference type="FunFam" id="3.40.33.10:FF:000002">
    <property type="entry name" value="Golgi-associated plant pathogenesis-related protein 1"/>
    <property type="match status" value="1"/>
</dbReference>
<dbReference type="InterPro" id="IPR035940">
    <property type="entry name" value="CAP_sf"/>
</dbReference>
<dbReference type="OrthoDB" id="337038at2759"/>